<feature type="chain" id="PRO_5001804573" description="DUF6759 domain-containing protein" evidence="1">
    <location>
        <begin position="22"/>
        <end position="205"/>
    </location>
</feature>
<accession>A0A086BLP1</accession>
<sequence length="205" mass="23862">MKKKFLTILFFTFLTPCLATAQKNRKHILKSTNIKEIEEYLEKTHPEDPKRNLLKSKLIALKNQQWTLGKKDAKPMESRPVIAEIPTKRPNEIEEFKRLMSKDSKDHNEKTAKLLNSMFDEDITRKEAIFLFKNDSDCNLILKIQGEKFYNMAVPAHDENFIVIKKGSYTIESNVCDVKYQTKKDIKKNIILSISNPEQIGTQSK</sequence>
<dbReference type="EMBL" id="JPRJ01000002">
    <property type="protein sequence ID" value="KFF29855.1"/>
    <property type="molecule type" value="Genomic_DNA"/>
</dbReference>
<keyword evidence="4" id="KW-1185">Reference proteome</keyword>
<feature type="domain" description="DUF6759" evidence="2">
    <location>
        <begin position="105"/>
        <end position="196"/>
    </location>
</feature>
<keyword evidence="1" id="KW-0732">Signal</keyword>
<dbReference type="InterPro" id="IPR046647">
    <property type="entry name" value="DUF6759"/>
</dbReference>
<evidence type="ECO:0000259" key="2">
    <source>
        <dbReference type="Pfam" id="PF20545"/>
    </source>
</evidence>
<dbReference type="Proteomes" id="UP000028709">
    <property type="component" value="Unassembled WGS sequence"/>
</dbReference>
<dbReference type="RefSeq" id="WP_034680989.1">
    <property type="nucleotide sequence ID" value="NZ_CP023049.2"/>
</dbReference>
<proteinExistence type="predicted"/>
<protein>
    <recommendedName>
        <fullName evidence="2">DUF6759 domain-containing protein</fullName>
    </recommendedName>
</protein>
<reference evidence="3 4" key="1">
    <citation type="submission" date="2014-07" db="EMBL/GenBank/DDBJ databases">
        <title>Genome of Chryseobacterium piperi CTM.</title>
        <authorList>
            <person name="Pipes S.E."/>
            <person name="Stropko S.J."/>
            <person name="Newman J.D."/>
        </authorList>
    </citation>
    <scope>NUCLEOTIDE SEQUENCE [LARGE SCALE GENOMIC DNA]</scope>
    <source>
        <strain evidence="3 4">CTM</strain>
    </source>
</reference>
<dbReference type="STRING" id="558152.IQ37_01390"/>
<comment type="caution">
    <text evidence="3">The sequence shown here is derived from an EMBL/GenBank/DDBJ whole genome shotgun (WGS) entry which is preliminary data.</text>
</comment>
<dbReference type="eggNOG" id="ENOG5032XU8">
    <property type="taxonomic scope" value="Bacteria"/>
</dbReference>
<dbReference type="AlphaFoldDB" id="A0A086BLP1"/>
<evidence type="ECO:0000313" key="3">
    <source>
        <dbReference type="EMBL" id="KFF29855.1"/>
    </source>
</evidence>
<dbReference type="Pfam" id="PF20545">
    <property type="entry name" value="DUF6759"/>
    <property type="match status" value="1"/>
</dbReference>
<organism evidence="3 4">
    <name type="scientific">Chryseobacterium piperi</name>
    <dbReference type="NCBI Taxonomy" id="558152"/>
    <lineage>
        <taxon>Bacteria</taxon>
        <taxon>Pseudomonadati</taxon>
        <taxon>Bacteroidota</taxon>
        <taxon>Flavobacteriia</taxon>
        <taxon>Flavobacteriales</taxon>
        <taxon>Weeksellaceae</taxon>
        <taxon>Chryseobacterium group</taxon>
        <taxon>Chryseobacterium</taxon>
    </lineage>
</organism>
<feature type="signal peptide" evidence="1">
    <location>
        <begin position="1"/>
        <end position="21"/>
    </location>
</feature>
<evidence type="ECO:0000256" key="1">
    <source>
        <dbReference type="SAM" id="SignalP"/>
    </source>
</evidence>
<dbReference type="KEGG" id="cpip:CJF12_16420"/>
<dbReference type="OrthoDB" id="1451508at2"/>
<evidence type="ECO:0000313" key="4">
    <source>
        <dbReference type="Proteomes" id="UP000028709"/>
    </source>
</evidence>
<name>A0A086BLP1_9FLAO</name>
<gene>
    <name evidence="3" type="ORF">IQ37_01390</name>
</gene>